<dbReference type="Proteomes" id="UP001454036">
    <property type="component" value="Unassembled WGS sequence"/>
</dbReference>
<dbReference type="AlphaFoldDB" id="A0AAV3RIU0"/>
<proteinExistence type="predicted"/>
<feature type="coiled-coil region" evidence="1">
    <location>
        <begin position="68"/>
        <end position="109"/>
    </location>
</feature>
<keyword evidence="4" id="KW-1185">Reference proteome</keyword>
<dbReference type="EMBL" id="BAABME010010073">
    <property type="protein sequence ID" value="GAA0176329.1"/>
    <property type="molecule type" value="Genomic_DNA"/>
</dbReference>
<name>A0AAV3RIU0_LITER</name>
<sequence>MSCRPDPGLFSSCGVFCQFTLSSSGASATQLDVWLVSCSLGKGVKDDGETVDLHEKASIISLVALQEREAFREELHTLKEEREELMQIKEDVKQEREQLSLKLEQFNELIAMHGAPQTSPRIASCSGNIVSQVPNASSTGR</sequence>
<gene>
    <name evidence="3" type="ORF">LIER_29338</name>
</gene>
<evidence type="ECO:0000256" key="2">
    <source>
        <dbReference type="SAM" id="MobiDB-lite"/>
    </source>
</evidence>
<evidence type="ECO:0000313" key="4">
    <source>
        <dbReference type="Proteomes" id="UP001454036"/>
    </source>
</evidence>
<organism evidence="3 4">
    <name type="scientific">Lithospermum erythrorhizon</name>
    <name type="common">Purple gromwell</name>
    <name type="synonym">Lithospermum officinale var. erythrorhizon</name>
    <dbReference type="NCBI Taxonomy" id="34254"/>
    <lineage>
        <taxon>Eukaryota</taxon>
        <taxon>Viridiplantae</taxon>
        <taxon>Streptophyta</taxon>
        <taxon>Embryophyta</taxon>
        <taxon>Tracheophyta</taxon>
        <taxon>Spermatophyta</taxon>
        <taxon>Magnoliopsida</taxon>
        <taxon>eudicotyledons</taxon>
        <taxon>Gunneridae</taxon>
        <taxon>Pentapetalae</taxon>
        <taxon>asterids</taxon>
        <taxon>lamiids</taxon>
        <taxon>Boraginales</taxon>
        <taxon>Boraginaceae</taxon>
        <taxon>Boraginoideae</taxon>
        <taxon>Lithospermeae</taxon>
        <taxon>Lithospermum</taxon>
    </lineage>
</organism>
<feature type="region of interest" description="Disordered" evidence="2">
    <location>
        <begin position="119"/>
        <end position="141"/>
    </location>
</feature>
<reference evidence="3 4" key="1">
    <citation type="submission" date="2024-01" db="EMBL/GenBank/DDBJ databases">
        <title>The complete chloroplast genome sequence of Lithospermum erythrorhizon: insights into the phylogenetic relationship among Boraginaceae species and the maternal lineages of purple gromwells.</title>
        <authorList>
            <person name="Okada T."/>
            <person name="Watanabe K."/>
        </authorList>
    </citation>
    <scope>NUCLEOTIDE SEQUENCE [LARGE SCALE GENOMIC DNA]</scope>
</reference>
<protein>
    <submittedName>
        <fullName evidence="3">Uncharacterized protein</fullName>
    </submittedName>
</protein>
<comment type="caution">
    <text evidence="3">The sequence shown here is derived from an EMBL/GenBank/DDBJ whole genome shotgun (WGS) entry which is preliminary data.</text>
</comment>
<evidence type="ECO:0000256" key="1">
    <source>
        <dbReference type="SAM" id="Coils"/>
    </source>
</evidence>
<accession>A0AAV3RIU0</accession>
<evidence type="ECO:0000313" key="3">
    <source>
        <dbReference type="EMBL" id="GAA0176329.1"/>
    </source>
</evidence>
<keyword evidence="1" id="KW-0175">Coiled coil</keyword>